<evidence type="ECO:0000313" key="4">
    <source>
        <dbReference type="Proteomes" id="UP000265520"/>
    </source>
</evidence>
<proteinExistence type="predicted"/>
<feature type="compositionally biased region" description="Polar residues" evidence="1">
    <location>
        <begin position="74"/>
        <end position="85"/>
    </location>
</feature>
<keyword evidence="4" id="KW-1185">Reference proteome</keyword>
<protein>
    <submittedName>
        <fullName evidence="3">F-box/FBD/LRR-repeat protein</fullName>
    </submittedName>
</protein>
<accession>A0A392RL28</accession>
<feature type="region of interest" description="Disordered" evidence="1">
    <location>
        <begin position="66"/>
        <end position="87"/>
    </location>
</feature>
<organism evidence="3 4">
    <name type="scientific">Trifolium medium</name>
    <dbReference type="NCBI Taxonomy" id="97028"/>
    <lineage>
        <taxon>Eukaryota</taxon>
        <taxon>Viridiplantae</taxon>
        <taxon>Streptophyta</taxon>
        <taxon>Embryophyta</taxon>
        <taxon>Tracheophyta</taxon>
        <taxon>Spermatophyta</taxon>
        <taxon>Magnoliopsida</taxon>
        <taxon>eudicotyledons</taxon>
        <taxon>Gunneridae</taxon>
        <taxon>Pentapetalae</taxon>
        <taxon>rosids</taxon>
        <taxon>fabids</taxon>
        <taxon>Fabales</taxon>
        <taxon>Fabaceae</taxon>
        <taxon>Papilionoideae</taxon>
        <taxon>50 kb inversion clade</taxon>
        <taxon>NPAAA clade</taxon>
        <taxon>Hologalegina</taxon>
        <taxon>IRL clade</taxon>
        <taxon>Trifolieae</taxon>
        <taxon>Trifolium</taxon>
    </lineage>
</organism>
<dbReference type="InterPro" id="IPR025836">
    <property type="entry name" value="Zn_knuckle_CX2CX4HX4C"/>
</dbReference>
<reference evidence="3 4" key="1">
    <citation type="journal article" date="2018" name="Front. Plant Sci.">
        <title>Red Clover (Trifolium pratense) and Zigzag Clover (T. medium) - A Picture of Genomic Similarities and Differences.</title>
        <authorList>
            <person name="Dluhosova J."/>
            <person name="Istvanek J."/>
            <person name="Nedelnik J."/>
            <person name="Repkova J."/>
        </authorList>
    </citation>
    <scope>NUCLEOTIDE SEQUENCE [LARGE SCALE GENOMIC DNA]</scope>
    <source>
        <strain evidence="4">cv. 10/8</strain>
        <tissue evidence="3">Leaf</tissue>
    </source>
</reference>
<name>A0A392RL28_9FABA</name>
<sequence>MFIGNTKDGISWVDFRYENLPMFCFECGLVGHNEDKCSSHPQPLPAGGVNPRGAWLRSNIYRRRVNDKRDKRFNSNPMQSISGGQYSPIPKAMLDMLAKMTLQEEAEATSHSSKDVAE</sequence>
<dbReference type="Proteomes" id="UP000265520">
    <property type="component" value="Unassembled WGS sequence"/>
</dbReference>
<evidence type="ECO:0000256" key="1">
    <source>
        <dbReference type="SAM" id="MobiDB-lite"/>
    </source>
</evidence>
<comment type="caution">
    <text evidence="3">The sequence shown here is derived from an EMBL/GenBank/DDBJ whole genome shotgun (WGS) entry which is preliminary data.</text>
</comment>
<dbReference type="Pfam" id="PF14392">
    <property type="entry name" value="zf-CCHC_4"/>
    <property type="match status" value="1"/>
</dbReference>
<evidence type="ECO:0000313" key="3">
    <source>
        <dbReference type="EMBL" id="MCI36774.1"/>
    </source>
</evidence>
<dbReference type="AlphaFoldDB" id="A0A392RL28"/>
<dbReference type="EMBL" id="LXQA010237264">
    <property type="protein sequence ID" value="MCI36774.1"/>
    <property type="molecule type" value="Genomic_DNA"/>
</dbReference>
<feature type="domain" description="Zinc knuckle CX2CX4HX4C" evidence="2">
    <location>
        <begin position="11"/>
        <end position="38"/>
    </location>
</feature>
<evidence type="ECO:0000259" key="2">
    <source>
        <dbReference type="Pfam" id="PF14392"/>
    </source>
</evidence>